<dbReference type="InterPro" id="IPR011049">
    <property type="entry name" value="Serralysin-like_metalloprot_C"/>
</dbReference>
<dbReference type="RefSeq" id="WP_082649598.1">
    <property type="nucleotide sequence ID" value="NZ_CYSR01000040.1"/>
</dbReference>
<gene>
    <name evidence="1" type="primary">cya_6</name>
    <name evidence="1" type="ORF">PHA8399_04142</name>
</gene>
<dbReference type="AlphaFoldDB" id="A0A0N7M5B7"/>
<name>A0A0N7M5B7_9RHOB</name>
<dbReference type="InterPro" id="IPR001343">
    <property type="entry name" value="Hemolysn_Ca-bd"/>
</dbReference>
<dbReference type="Proteomes" id="UP000051326">
    <property type="component" value="Unassembled WGS sequence"/>
</dbReference>
<evidence type="ECO:0000313" key="2">
    <source>
        <dbReference type="Proteomes" id="UP000051326"/>
    </source>
</evidence>
<organism evidence="1 2">
    <name type="scientific">Leisingera aquaemixtae</name>
    <dbReference type="NCBI Taxonomy" id="1396826"/>
    <lineage>
        <taxon>Bacteria</taxon>
        <taxon>Pseudomonadati</taxon>
        <taxon>Pseudomonadota</taxon>
        <taxon>Alphaproteobacteria</taxon>
        <taxon>Rhodobacterales</taxon>
        <taxon>Roseobacteraceae</taxon>
        <taxon>Leisingera</taxon>
    </lineage>
</organism>
<evidence type="ECO:0000313" key="1">
    <source>
        <dbReference type="EMBL" id="CUI01986.1"/>
    </source>
</evidence>
<reference evidence="1 2" key="1">
    <citation type="submission" date="2015-09" db="EMBL/GenBank/DDBJ databases">
        <authorList>
            <consortium name="Swine Surveillance"/>
        </authorList>
    </citation>
    <scope>NUCLEOTIDE SEQUENCE [LARGE SCALE GENOMIC DNA]</scope>
    <source>
        <strain evidence="1 2">CECT 8399</strain>
    </source>
</reference>
<dbReference type="SUPFAM" id="SSF51120">
    <property type="entry name" value="beta-Roll"/>
    <property type="match status" value="2"/>
</dbReference>
<dbReference type="Pfam" id="PF00353">
    <property type="entry name" value="HemolysinCabind"/>
    <property type="match status" value="4"/>
</dbReference>
<proteinExistence type="predicted"/>
<dbReference type="Gene3D" id="2.150.10.10">
    <property type="entry name" value="Serralysin-like metalloprotease, C-terminal"/>
    <property type="match status" value="3"/>
</dbReference>
<protein>
    <submittedName>
        <fullName evidence="1">Cyclolysin</fullName>
    </submittedName>
</protein>
<accession>A0A0N7M5B7</accession>
<dbReference type="STRING" id="1396826.PHA8399_04142"/>
<dbReference type="EMBL" id="CYSR01000040">
    <property type="protein sequence ID" value="CUI01986.1"/>
    <property type="molecule type" value="Genomic_DNA"/>
</dbReference>
<dbReference type="PRINTS" id="PR00313">
    <property type="entry name" value="CABNDNGRPT"/>
</dbReference>
<dbReference type="InterPro" id="IPR018511">
    <property type="entry name" value="Hemolysin-typ_Ca-bd_CS"/>
</dbReference>
<dbReference type="PROSITE" id="PS00330">
    <property type="entry name" value="HEMOLYSIN_CALCIUM"/>
    <property type="match status" value="1"/>
</dbReference>
<dbReference type="GO" id="GO:0005509">
    <property type="term" value="F:calcium ion binding"/>
    <property type="evidence" value="ECO:0007669"/>
    <property type="project" value="InterPro"/>
</dbReference>
<sequence>MTTFTFSGARVDYDGDTTTNASSIEAAVTVTSASSTFTYTFTGEEDDGVFFIDMNDDVAQAILGGVNLDNPDFDVLSEEALITQANWKSGGSSVILIISLETGANTDTEFYFVLDGKALPDIDTLGWSAVENDIASLTKPTGAYGANSPIAWSSIDGATSTEDDEFYGTPGRDTFYGGAGDDYFVSSNGRDTYNGGSGTFDQVAFTNDPNGVIAHLGKGTATDGWGKTDTLKSIEALRGSAHDDKLIGNGKANYFRGIEGNDTINGGKGKDEVRYDRDARYGGEDGVTVDLAKGFAIDGFGDRDTLKSIERARGSESADKLLGNGGGNRLMGLGGNDTLSGKGGDDLIMGGAGRDKILGDGGNDDLFGDGGADRFIFRGAFGDDTVSDFETAGRKEKIDLSDVTPIKSFRDLKNNHLSENGDGDAVISDNNGNTITLDGIGIADLSGNDFIF</sequence>